<dbReference type="SUPFAM" id="SSF141072">
    <property type="entry name" value="CalX-like"/>
    <property type="match status" value="7"/>
</dbReference>
<dbReference type="GO" id="GO:0016020">
    <property type="term" value="C:membrane"/>
    <property type="evidence" value="ECO:0007669"/>
    <property type="project" value="InterPro"/>
</dbReference>
<dbReference type="Pfam" id="PF03160">
    <property type="entry name" value="Calx-beta"/>
    <property type="match status" value="5"/>
</dbReference>
<dbReference type="GO" id="GO:0007154">
    <property type="term" value="P:cell communication"/>
    <property type="evidence" value="ECO:0007669"/>
    <property type="project" value="InterPro"/>
</dbReference>
<dbReference type="InterPro" id="IPR003644">
    <property type="entry name" value="Calx_beta"/>
</dbReference>
<dbReference type="Proteomes" id="UP000199345">
    <property type="component" value="Unassembled WGS sequence"/>
</dbReference>
<keyword evidence="1" id="KW-0732">Signal</keyword>
<dbReference type="PANTHER" id="PTHR11878">
    <property type="entry name" value="SODIUM/CALCIUM EXCHANGER"/>
    <property type="match status" value="1"/>
</dbReference>
<dbReference type="RefSeq" id="WP_090658677.1">
    <property type="nucleotide sequence ID" value="NZ_FOIA01000016.1"/>
</dbReference>
<evidence type="ECO:0000256" key="1">
    <source>
        <dbReference type="ARBA" id="ARBA00022729"/>
    </source>
</evidence>
<evidence type="ECO:0000313" key="7">
    <source>
        <dbReference type="Proteomes" id="UP000199345"/>
    </source>
</evidence>
<proteinExistence type="predicted"/>
<dbReference type="EMBL" id="FOIA01000016">
    <property type="protein sequence ID" value="SET22702.1"/>
    <property type="molecule type" value="Genomic_DNA"/>
</dbReference>
<evidence type="ECO:0000256" key="3">
    <source>
        <dbReference type="ARBA" id="ARBA00022837"/>
    </source>
</evidence>
<keyword evidence="4" id="KW-0813">Transport</keyword>
<keyword evidence="3" id="KW-0106">Calcium</keyword>
<dbReference type="InterPro" id="IPR025592">
    <property type="entry name" value="DUF4347"/>
</dbReference>
<organism evidence="6 7">
    <name type="scientific">Nitrosomonas marina</name>
    <dbReference type="NCBI Taxonomy" id="917"/>
    <lineage>
        <taxon>Bacteria</taxon>
        <taxon>Pseudomonadati</taxon>
        <taxon>Pseudomonadota</taxon>
        <taxon>Betaproteobacteria</taxon>
        <taxon>Nitrosomonadales</taxon>
        <taxon>Nitrosomonadaceae</taxon>
        <taxon>Nitrosomonas</taxon>
    </lineage>
</organism>
<dbReference type="OrthoDB" id="8884718at2"/>
<dbReference type="InterPro" id="IPR051171">
    <property type="entry name" value="CaCA"/>
</dbReference>
<feature type="domain" description="Calx-beta" evidence="5">
    <location>
        <begin position="780"/>
        <end position="885"/>
    </location>
</feature>
<evidence type="ECO:0000256" key="2">
    <source>
        <dbReference type="ARBA" id="ARBA00022737"/>
    </source>
</evidence>
<keyword evidence="2" id="KW-0677">Repeat</keyword>
<reference evidence="7" key="1">
    <citation type="submission" date="2016-10" db="EMBL/GenBank/DDBJ databases">
        <authorList>
            <person name="Varghese N."/>
            <person name="Submissions S."/>
        </authorList>
    </citation>
    <scope>NUCLEOTIDE SEQUENCE [LARGE SCALE GENOMIC DNA]</scope>
    <source>
        <strain evidence="7">Nm71</strain>
    </source>
</reference>
<feature type="domain" description="Calx-beta" evidence="5">
    <location>
        <begin position="899"/>
        <end position="1003"/>
    </location>
</feature>
<dbReference type="SMART" id="SM00237">
    <property type="entry name" value="Calx_beta"/>
    <property type="match status" value="4"/>
</dbReference>
<keyword evidence="4" id="KW-0406">Ion transport</keyword>
<dbReference type="InterPro" id="IPR038081">
    <property type="entry name" value="CalX-like_sf"/>
</dbReference>
<name>A0A1I0CSC6_9PROT</name>
<keyword evidence="7" id="KW-1185">Reference proteome</keyword>
<gene>
    <name evidence="6" type="ORF">SAMN05216326_11620</name>
</gene>
<feature type="domain" description="Calx-beta" evidence="5">
    <location>
        <begin position="288"/>
        <end position="392"/>
    </location>
</feature>
<dbReference type="PANTHER" id="PTHR11878:SF65">
    <property type="entry name" value="NA_CA-EXCHANGE PROTEIN, ISOFORM G"/>
    <property type="match status" value="1"/>
</dbReference>
<evidence type="ECO:0000313" key="6">
    <source>
        <dbReference type="EMBL" id="SET22702.1"/>
    </source>
</evidence>
<dbReference type="GO" id="GO:0030001">
    <property type="term" value="P:metal ion transport"/>
    <property type="evidence" value="ECO:0007669"/>
    <property type="project" value="TreeGrafter"/>
</dbReference>
<dbReference type="Gene3D" id="2.60.40.2030">
    <property type="match status" value="7"/>
</dbReference>
<evidence type="ECO:0000256" key="4">
    <source>
        <dbReference type="ARBA" id="ARBA00023065"/>
    </source>
</evidence>
<dbReference type="Pfam" id="PF14252">
    <property type="entry name" value="DUF4347"/>
    <property type="match status" value="1"/>
</dbReference>
<feature type="domain" description="Calx-beta" evidence="5">
    <location>
        <begin position="534"/>
        <end position="638"/>
    </location>
</feature>
<evidence type="ECO:0000259" key="5">
    <source>
        <dbReference type="SMART" id="SM00237"/>
    </source>
</evidence>
<sequence>MKTQIQSQVKTQKLLLVDAGVPAAETLLVDMRPGYQIVQLTADSDAVSQITDALTEHAPVSELTLLSHGQPGQLEFANHPLDLAALNKRESELTEWRNMLTDNATIAIYACQLAAGKIGQTFIERLGELTGAKIAASSQVIGKVEGGSNWFLDCFTKPFEVLMPFGLFATEKYQYSLAPILSVAGVSIEEASTGFDPNFLEFEVSLTEPSTGNISVKWLSRPGTTDELDFSRESFESGTLTIPAGDTTGFISLRLNGDSSFEVDESVQLELYNPNGAEFADGADRLKATGIILDDDSGTALTRALFVSDAEVIEGDSGTKSAVFSVKLSRPASTDLSFDYQTVNGSAQAGSDFAAVSGTLTFLAGQTEASVSVDVTGDTLIEGSENFTMLVRPQAGSASAIANGVDGVAGEGRIIEDDNAVNAQPVISIRDVTINEASTGFDVNYLSFAVTLSEPSTGNISVKWLSRPGTTDELDFSRESFESGTLTIPAGDTTGFISLRLNGDSSFEADESVQLELYNPNGAEFADGADRLKATGIILDDDSGTALTRALFVSDAEVIEGDSGTKSAVFSVKLSRPASTDLSFDYQTVNGSAQAGSDFTAVSGTLTFLAGQTEASVSVDVTGDTLIEGSENFTMLVRPQAGSASAIANGVDGVAGEGRIIEDDNAVNAQPVISIRDVTINEASTGFDVNYLSFAVTLSEPSTNTVTVDWDSQPGTVSANDFSQERFGSGTLTIPAGDTTGFISLRLNGDSEFEIDESVLLEISNPVGATFSGHVNKLQATGIIQDDEGTQNKLGLFVAEETQIVEGAPNNTRDVVVPVQLSRPSDQTLTFQYQTIGGSAVAGQDFTAQNGSVTFEPGQTQAAVIIPITGDSLGETPESFTLSLTPTAEIANGVDAATGTITIIDGNLPPPPGELPTLTVNSVSVTEGPGQTATFTIQSSAVSTETITGSFELIGNTATAGSDFQADFGTFTILPGGTGGPVVVDILDDTISEETETFQLRLFDVNNAVLAGGGDELLATGQIIDNEPPPTPGDAVIVQRGVVSSAAGNDTYVLSSSVVDSNARITISDNQGTNEIQLFGGLGVTNSIIASDTTRLDLSNGAQITILGASSFNYEISGDPLAGIPGTINNYTNFVVNILGSSIPQTGTNSGDAITINEDGTVTPGADPTGGGTGDPNDDIFIVQRGVVSKVAGDDTYILSSSTVDSNAEITISDSQGANTLQLFEGLSIASSIVASDTALLTLANGAEITLLGASSFTYETGGNPLAGTSGQTNGYTNFVTGILGTTVPNTGEAPANGGAVIINADGSASTASENQRSFLRTQDNQIQEGDIELIQAPTAPDLMLG</sequence>
<protein>
    <submittedName>
        <fullName evidence="6">Calx-beta domain-containing protein</fullName>
    </submittedName>
</protein>
<accession>A0A1I0CSC6</accession>